<evidence type="ECO:0008006" key="17">
    <source>
        <dbReference type="Google" id="ProtNLM"/>
    </source>
</evidence>
<dbReference type="SMART" id="SM00008">
    <property type="entry name" value="HormR"/>
    <property type="match status" value="1"/>
</dbReference>
<dbReference type="Pfam" id="PF02793">
    <property type="entry name" value="HRM"/>
    <property type="match status" value="1"/>
</dbReference>
<dbReference type="InterPro" id="IPR017983">
    <property type="entry name" value="GPCR_2_secretin-like_CS"/>
</dbReference>
<dbReference type="PRINTS" id="PR00249">
    <property type="entry name" value="GPCRSECRETIN"/>
</dbReference>
<evidence type="ECO:0000256" key="4">
    <source>
        <dbReference type="ARBA" id="ARBA00022692"/>
    </source>
</evidence>
<dbReference type="InterPro" id="IPR001879">
    <property type="entry name" value="GPCR_2_extracellular_dom"/>
</dbReference>
<feature type="compositionally biased region" description="Low complexity" evidence="11">
    <location>
        <begin position="438"/>
        <end position="453"/>
    </location>
</feature>
<feature type="transmembrane region" description="Helical" evidence="12">
    <location>
        <begin position="363"/>
        <end position="387"/>
    </location>
</feature>
<evidence type="ECO:0000256" key="10">
    <source>
        <dbReference type="ARBA" id="ARBA00023224"/>
    </source>
</evidence>
<evidence type="ECO:0000256" key="6">
    <source>
        <dbReference type="ARBA" id="ARBA00023040"/>
    </source>
</evidence>
<dbReference type="CDD" id="cd15260">
    <property type="entry name" value="7tmB1_NPR_B4_insect-like"/>
    <property type="match status" value="1"/>
</dbReference>
<comment type="caution">
    <text evidence="15">The sequence shown here is derived from an EMBL/GenBank/DDBJ whole genome shotgun (WGS) entry which is preliminary data.</text>
</comment>
<feature type="region of interest" description="Disordered" evidence="11">
    <location>
        <begin position="1"/>
        <end position="27"/>
    </location>
</feature>
<keyword evidence="8" id="KW-0675">Receptor</keyword>
<dbReference type="EMBL" id="LSRL02000007">
    <property type="protein sequence ID" value="TDG51723.1"/>
    <property type="molecule type" value="Genomic_DNA"/>
</dbReference>
<protein>
    <recommendedName>
        <fullName evidence="17">Calcitonin gene-related peptide type 1 receptor</fullName>
    </recommendedName>
</protein>
<dbReference type="GO" id="GO:0008528">
    <property type="term" value="F:G protein-coupled peptide receptor activity"/>
    <property type="evidence" value="ECO:0007669"/>
    <property type="project" value="TreeGrafter"/>
</dbReference>
<dbReference type="PROSITE" id="PS50227">
    <property type="entry name" value="G_PROTEIN_RECEP_F2_3"/>
    <property type="match status" value="1"/>
</dbReference>
<evidence type="ECO:0000256" key="11">
    <source>
        <dbReference type="SAM" id="MobiDB-lite"/>
    </source>
</evidence>
<dbReference type="InterPro" id="IPR036445">
    <property type="entry name" value="GPCR_2_extracell_dom_sf"/>
</dbReference>
<evidence type="ECO:0000256" key="1">
    <source>
        <dbReference type="ARBA" id="ARBA00004651"/>
    </source>
</evidence>
<dbReference type="InterPro" id="IPR017981">
    <property type="entry name" value="GPCR_2-like_7TM"/>
</dbReference>
<feature type="transmembrane region" description="Helical" evidence="12">
    <location>
        <begin position="245"/>
        <end position="264"/>
    </location>
</feature>
<proteinExistence type="inferred from homology"/>
<name>A0A484BSN6_DRONA</name>
<dbReference type="Proteomes" id="UP000295192">
    <property type="component" value="Unassembled WGS sequence"/>
</dbReference>
<evidence type="ECO:0000259" key="13">
    <source>
        <dbReference type="PROSITE" id="PS50227"/>
    </source>
</evidence>
<sequence length="588" mass="64661">MAEQSANNSTSSSNNNNSGSSSSSTYNSIAESGPDFDALRAACNAHLNSSHPLTGPHCAGTFDGWLCWPDTRAGESAYELCPGFITGFDPTRYAHKECGDDGEWFKHPLTNRTWSNYTTCINLDDLARNHNVNLIYEVGYSISLLAILLSLGILSYFKSLKCARITLHMNLFSSFAANSSLWLIWYLVVVPNSELVQLSPGYCVALHIILHYFLLTNYSWMLCEGFYLHTVLVAAFISEKKLVKWLIAFGWCSPAIVICIYGLARGLSGSREENLHCWMTDTDYNYILIVPVCISIFLNLLFLCNIVRVVLLKLNAPASLQGGCGPSRTVLQAFRATLLLVPLLGLQYMLTPFRPGQEHPWEYTYQVISAFTASFQGLCVATLFCFFNGEVIAQVKRKWRTFYFSSRPRTNSYTATQVSDLSSSAKRRASSAPHHHQQQQQQQQQQQHELQQQRSRSQSMALTGAGGSTSGLIDGWRQKLHFLRRSNVDNAHQRQPLMEETAANTQLQLAAGNMQVEVALQPQLMTTIAEDVAEAAGATATATAATATATTNTAEERNGTGLIAGASTGVVIVSVDGSGQQNIADEAL</sequence>
<dbReference type="PANTHER" id="PTHR45620">
    <property type="entry name" value="PDF RECEPTOR-LIKE PROTEIN-RELATED"/>
    <property type="match status" value="1"/>
</dbReference>
<feature type="domain" description="G-protein coupled receptors family 2 profile 1" evidence="13">
    <location>
        <begin position="42"/>
        <end position="124"/>
    </location>
</feature>
<feature type="compositionally biased region" description="Basic residues" evidence="11">
    <location>
        <begin position="425"/>
        <end position="437"/>
    </location>
</feature>
<evidence type="ECO:0000256" key="8">
    <source>
        <dbReference type="ARBA" id="ARBA00023170"/>
    </source>
</evidence>
<feature type="transmembrane region" description="Helical" evidence="12">
    <location>
        <begin position="138"/>
        <end position="157"/>
    </location>
</feature>
<evidence type="ECO:0000256" key="12">
    <source>
        <dbReference type="SAM" id="Phobius"/>
    </source>
</evidence>
<keyword evidence="7 12" id="KW-0472">Membrane</keyword>
<dbReference type="SUPFAM" id="SSF111418">
    <property type="entry name" value="Hormone receptor domain"/>
    <property type="match status" value="1"/>
</dbReference>
<dbReference type="STRING" id="7232.A0A484BSN6"/>
<dbReference type="InterPro" id="IPR000832">
    <property type="entry name" value="GPCR_2_secretin-like"/>
</dbReference>
<dbReference type="OrthoDB" id="6160250at2759"/>
<reference evidence="15 16" key="1">
    <citation type="journal article" date="2019" name="J. Hered.">
        <title>An Improved Genome Assembly for Drosophila navojoa, the Basal Species in the mojavensis Cluster.</title>
        <authorList>
            <person name="Vanderlinde T."/>
            <person name="Dupim E.G."/>
            <person name="Nazario-Yepiz N.O."/>
            <person name="Carvalho A.B."/>
        </authorList>
    </citation>
    <scope>NUCLEOTIDE SEQUENCE [LARGE SCALE GENOMIC DNA]</scope>
    <source>
        <strain evidence="15">Navoj_Jal97</strain>
        <tissue evidence="15">Whole organism</tissue>
    </source>
</reference>
<dbReference type="GO" id="GO:0007166">
    <property type="term" value="P:cell surface receptor signaling pathway"/>
    <property type="evidence" value="ECO:0007669"/>
    <property type="project" value="InterPro"/>
</dbReference>
<dbReference type="Pfam" id="PF00002">
    <property type="entry name" value="7tm_2"/>
    <property type="match status" value="1"/>
</dbReference>
<organism evidence="15 16">
    <name type="scientific">Drosophila navojoa</name>
    <name type="common">Fruit fly</name>
    <dbReference type="NCBI Taxonomy" id="7232"/>
    <lineage>
        <taxon>Eukaryota</taxon>
        <taxon>Metazoa</taxon>
        <taxon>Ecdysozoa</taxon>
        <taxon>Arthropoda</taxon>
        <taxon>Hexapoda</taxon>
        <taxon>Insecta</taxon>
        <taxon>Pterygota</taxon>
        <taxon>Neoptera</taxon>
        <taxon>Endopterygota</taxon>
        <taxon>Diptera</taxon>
        <taxon>Brachycera</taxon>
        <taxon>Muscomorpha</taxon>
        <taxon>Ephydroidea</taxon>
        <taxon>Drosophilidae</taxon>
        <taxon>Drosophila</taxon>
    </lineage>
</organism>
<dbReference type="PROSITE" id="PS50261">
    <property type="entry name" value="G_PROTEIN_RECEP_F2_4"/>
    <property type="match status" value="1"/>
</dbReference>
<keyword evidence="5 12" id="KW-1133">Transmembrane helix</keyword>
<feature type="region of interest" description="Disordered" evidence="11">
    <location>
        <begin position="415"/>
        <end position="470"/>
    </location>
</feature>
<feature type="domain" description="G-protein coupled receptors family 2 profile 2" evidence="14">
    <location>
        <begin position="132"/>
        <end position="388"/>
    </location>
</feature>
<dbReference type="GO" id="GO:0005886">
    <property type="term" value="C:plasma membrane"/>
    <property type="evidence" value="ECO:0007669"/>
    <property type="project" value="UniProtKB-SubCell"/>
</dbReference>
<feature type="transmembrane region" description="Helical" evidence="12">
    <location>
        <begin position="333"/>
        <end position="351"/>
    </location>
</feature>
<keyword evidence="16" id="KW-1185">Reference proteome</keyword>
<dbReference type="Gene3D" id="1.20.1070.10">
    <property type="entry name" value="Rhodopsin 7-helix transmembrane proteins"/>
    <property type="match status" value="1"/>
</dbReference>
<dbReference type="AlphaFoldDB" id="A0A484BSN6"/>
<dbReference type="Gene3D" id="4.10.1240.10">
    <property type="entry name" value="GPCR, family 2, extracellular hormone receptor domain"/>
    <property type="match status" value="1"/>
</dbReference>
<keyword evidence="3" id="KW-1003">Cell membrane</keyword>
<evidence type="ECO:0000313" key="16">
    <source>
        <dbReference type="Proteomes" id="UP000295192"/>
    </source>
</evidence>
<keyword evidence="10" id="KW-0807">Transducer</keyword>
<comment type="similarity">
    <text evidence="2">Belongs to the G-protein coupled receptor 2 family.</text>
</comment>
<dbReference type="SUPFAM" id="SSF81321">
    <property type="entry name" value="Family A G protein-coupled receptor-like"/>
    <property type="match status" value="1"/>
</dbReference>
<keyword evidence="4 12" id="KW-0812">Transmembrane</keyword>
<feature type="transmembrane region" description="Helical" evidence="12">
    <location>
        <begin position="169"/>
        <end position="188"/>
    </location>
</feature>
<feature type="transmembrane region" description="Helical" evidence="12">
    <location>
        <begin position="284"/>
        <end position="312"/>
    </location>
</feature>
<dbReference type="GO" id="GO:0007188">
    <property type="term" value="P:adenylate cyclase-modulating G protein-coupled receptor signaling pathway"/>
    <property type="evidence" value="ECO:0007669"/>
    <property type="project" value="TreeGrafter"/>
</dbReference>
<evidence type="ECO:0000313" key="15">
    <source>
        <dbReference type="EMBL" id="TDG51723.1"/>
    </source>
</evidence>
<dbReference type="PANTHER" id="PTHR45620:SF32">
    <property type="entry name" value="DIURETIC HORMONE 31 RECEPTOR, ISOFORM C"/>
    <property type="match status" value="1"/>
</dbReference>
<evidence type="ECO:0000259" key="14">
    <source>
        <dbReference type="PROSITE" id="PS50261"/>
    </source>
</evidence>
<evidence type="ECO:0000256" key="7">
    <source>
        <dbReference type="ARBA" id="ARBA00023136"/>
    </source>
</evidence>
<comment type="subcellular location">
    <subcellularLocation>
        <location evidence="1">Cell membrane</location>
        <topology evidence="1">Multi-pass membrane protein</topology>
    </subcellularLocation>
</comment>
<accession>A0A484BSN6</accession>
<evidence type="ECO:0000256" key="9">
    <source>
        <dbReference type="ARBA" id="ARBA00023180"/>
    </source>
</evidence>
<dbReference type="OMA" id="LHMNLFS"/>
<keyword evidence="6" id="KW-0297">G-protein coupled receptor</keyword>
<gene>
    <name evidence="15" type="ORF">AWZ03_001783</name>
</gene>
<evidence type="ECO:0000256" key="5">
    <source>
        <dbReference type="ARBA" id="ARBA00022989"/>
    </source>
</evidence>
<evidence type="ECO:0000256" key="3">
    <source>
        <dbReference type="ARBA" id="ARBA00022475"/>
    </source>
</evidence>
<dbReference type="PROSITE" id="PS00649">
    <property type="entry name" value="G_PROTEIN_RECEP_F2_1"/>
    <property type="match status" value="1"/>
</dbReference>
<evidence type="ECO:0000256" key="2">
    <source>
        <dbReference type="ARBA" id="ARBA00005314"/>
    </source>
</evidence>
<keyword evidence="9" id="KW-0325">Glycoprotein</keyword>
<dbReference type="InterPro" id="IPR050332">
    <property type="entry name" value="GPCR_2"/>
</dbReference>